<dbReference type="GO" id="GO:0005879">
    <property type="term" value="C:axonemal microtubule"/>
    <property type="evidence" value="ECO:0007669"/>
    <property type="project" value="TreeGrafter"/>
</dbReference>
<dbReference type="AlphaFoldDB" id="G0U136"/>
<keyword evidence="4" id="KW-0175">Coiled coil</keyword>
<protein>
    <recommendedName>
        <fullName evidence="6">Nucleoside diphosphate kinase-like domain-containing protein</fullName>
    </recommendedName>
</protein>
<dbReference type="SMART" id="SM00562">
    <property type="entry name" value="NDK"/>
    <property type="match status" value="1"/>
</dbReference>
<sequence length="641" mass="70785">MYIKSRKLRTAQVAEQTFLLCKPDAQHHHRYILQTVSDAGFHVLAKSFVITPEHAEKIASMFQSVRDSKLMSQRMEGVFSPKTRLGGEYSPLVDAPSSPGVDHFAAASGDHGRVDSFRVRGVSPDAEPERRQAERHKIIMAEIMLLTSRHGETGGGVNAGLTEPEDANEIDRSESPRKEDCLPLSTVEQRAMGSVASSNNAIRGYDNLDNRVTTAVMLRNNRLKAMPYKDLMHEHVQHLAYGGTCLAVKLSGQNAVERLMELVGPEDPIDARRAAPNSIRARLGEDLIRNAVHAAANLAEAAECISTIFGFSTDYAVADVRAQAAAPKKFRYGGNTARETFGDNAAVTAVRPQCELIFPPLRSLTHGPLTVGTTLNIQNANPEAHLSFYMGEESHVDTEAHKRAESAARRFEENRSGGLRQKAEDLEQQLAHKQTELMNSAKILRTRELDLLLREHALEGATQGLLLPAGPLRQQQAQQAPMRGRFCSRSVSVISVEGGHVTTQNFFPAFFPSRSAAGLEAGRDLTLKGRTSPQQSQRSQPLANNGQLLSGVPPVIEASEVSMLLTVPARLRALFLVLEHNSAIGRVMWEDMKGLYDRSPAIQLLWLDNHRDVFTRYLENNTEEPLSFDRFVAALMFLLKQ</sequence>
<evidence type="ECO:0000256" key="4">
    <source>
        <dbReference type="SAM" id="Coils"/>
    </source>
</evidence>
<gene>
    <name evidence="7" type="ORF">TVY486_0803990</name>
</gene>
<evidence type="ECO:0000256" key="5">
    <source>
        <dbReference type="SAM" id="MobiDB-lite"/>
    </source>
</evidence>
<evidence type="ECO:0000313" key="7">
    <source>
        <dbReference type="EMBL" id="CCC49791.1"/>
    </source>
</evidence>
<dbReference type="InterPro" id="IPR034907">
    <property type="entry name" value="NDK-like_dom"/>
</dbReference>
<keyword evidence="2" id="KW-0963">Cytoplasm</keyword>
<reference evidence="7" key="1">
    <citation type="journal article" date="2012" name="Proc. Natl. Acad. Sci. U.S.A.">
        <title>Antigenic diversity is generated by distinct evolutionary mechanisms in African trypanosome species.</title>
        <authorList>
            <person name="Jackson A.P."/>
            <person name="Berry A."/>
            <person name="Aslett M."/>
            <person name="Allison H.C."/>
            <person name="Burton P."/>
            <person name="Vavrova-Anderson J."/>
            <person name="Brown R."/>
            <person name="Browne H."/>
            <person name="Corton N."/>
            <person name="Hauser H."/>
            <person name="Gamble J."/>
            <person name="Gilderthorp R."/>
            <person name="Marcello L."/>
            <person name="McQuillan J."/>
            <person name="Otto T.D."/>
            <person name="Quail M.A."/>
            <person name="Sanders M.J."/>
            <person name="van Tonder A."/>
            <person name="Ginger M.L."/>
            <person name="Field M.C."/>
            <person name="Barry J.D."/>
            <person name="Hertz-Fowler C."/>
            <person name="Berriman M."/>
        </authorList>
    </citation>
    <scope>NUCLEOTIDE SEQUENCE</scope>
    <source>
        <strain evidence="7">Y486</strain>
    </source>
</reference>
<dbReference type="OMA" id="HHRYILQ"/>
<evidence type="ECO:0000259" key="6">
    <source>
        <dbReference type="SMART" id="SM00562"/>
    </source>
</evidence>
<feature type="region of interest" description="Disordered" evidence="5">
    <location>
        <begin position="151"/>
        <end position="180"/>
    </location>
</feature>
<dbReference type="EMBL" id="HE573024">
    <property type="protein sequence ID" value="CCC49791.1"/>
    <property type="molecule type" value="Genomic_DNA"/>
</dbReference>
<accession>G0U136</accession>
<name>G0U136_TRYVY</name>
<feature type="compositionally biased region" description="Basic and acidic residues" evidence="5">
    <location>
        <begin position="169"/>
        <end position="180"/>
    </location>
</feature>
<evidence type="ECO:0000256" key="1">
    <source>
        <dbReference type="ARBA" id="ARBA00004496"/>
    </source>
</evidence>
<comment type="similarity">
    <text evidence="3">Belongs to the NDK family.</text>
</comment>
<dbReference type="PANTHER" id="PTHR43109:SF1">
    <property type="entry name" value="NUCLEOSIDE DIPHOSPHATE KINASE-LIKE DOMAIN-CONTAINING PROTEIN"/>
    <property type="match status" value="1"/>
</dbReference>
<dbReference type="PANTHER" id="PTHR43109">
    <property type="entry name" value="NUCLEOSIDE DIPHOSPHATE KINASE 7"/>
    <property type="match status" value="1"/>
</dbReference>
<evidence type="ECO:0000256" key="2">
    <source>
        <dbReference type="ARBA" id="ARBA00022490"/>
    </source>
</evidence>
<proteinExistence type="inferred from homology"/>
<comment type="subcellular location">
    <subcellularLocation>
        <location evidence="1">Cytoplasm</location>
    </subcellularLocation>
</comment>
<dbReference type="PROSITE" id="PS51374">
    <property type="entry name" value="NDPK_LIKE"/>
    <property type="match status" value="1"/>
</dbReference>
<organism evidence="7">
    <name type="scientific">Trypanosoma vivax (strain Y486)</name>
    <dbReference type="NCBI Taxonomy" id="1055687"/>
    <lineage>
        <taxon>Eukaryota</taxon>
        <taxon>Discoba</taxon>
        <taxon>Euglenozoa</taxon>
        <taxon>Kinetoplastea</taxon>
        <taxon>Metakinetoplastina</taxon>
        <taxon>Trypanosomatida</taxon>
        <taxon>Trypanosomatidae</taxon>
        <taxon>Trypanosoma</taxon>
        <taxon>Duttonella</taxon>
    </lineage>
</organism>
<feature type="domain" description="Nucleoside diphosphate kinase-like" evidence="6">
    <location>
        <begin position="14"/>
        <end position="314"/>
    </location>
</feature>
<evidence type="ECO:0000256" key="3">
    <source>
        <dbReference type="PROSITE-ProRule" id="PRU00706"/>
    </source>
</evidence>
<dbReference type="Gene3D" id="3.30.70.141">
    <property type="entry name" value="Nucleoside diphosphate kinase-like domain"/>
    <property type="match status" value="1"/>
</dbReference>
<comment type="caution">
    <text evidence="3">Lacks conserved residue(s) required for the propagation of feature annotation.</text>
</comment>
<feature type="coiled-coil region" evidence="4">
    <location>
        <begin position="409"/>
        <end position="436"/>
    </location>
</feature>
<dbReference type="Pfam" id="PF00334">
    <property type="entry name" value="NDK"/>
    <property type="match status" value="1"/>
</dbReference>
<dbReference type="SUPFAM" id="SSF54919">
    <property type="entry name" value="Nucleoside diphosphate kinase, NDK"/>
    <property type="match status" value="1"/>
</dbReference>
<dbReference type="VEuPathDB" id="TriTrypDB:TvY486_0803990"/>
<dbReference type="InterPro" id="IPR036850">
    <property type="entry name" value="NDK-like_dom_sf"/>
</dbReference>